<dbReference type="EMBL" id="LQOY01000034">
    <property type="protein sequence ID" value="ORV93885.1"/>
    <property type="molecule type" value="Genomic_DNA"/>
</dbReference>
<accession>A0A1X1X4T6</accession>
<reference evidence="1 2" key="1">
    <citation type="submission" date="2016-01" db="EMBL/GenBank/DDBJ databases">
        <title>The new phylogeny of the genus Mycobacterium.</title>
        <authorList>
            <person name="Tarcisio F."/>
            <person name="Conor M."/>
            <person name="Antonella G."/>
            <person name="Elisabetta G."/>
            <person name="Giulia F.S."/>
            <person name="Sara T."/>
            <person name="Anna F."/>
            <person name="Clotilde B."/>
            <person name="Roberto B."/>
            <person name="Veronica D.S."/>
            <person name="Fabio R."/>
            <person name="Monica P."/>
            <person name="Olivier J."/>
            <person name="Enrico T."/>
            <person name="Nicola S."/>
        </authorList>
    </citation>
    <scope>NUCLEOTIDE SEQUENCE [LARGE SCALE GENOMIC DNA]</scope>
    <source>
        <strain evidence="1 2">DSM 44160</strain>
    </source>
</reference>
<evidence type="ECO:0000313" key="1">
    <source>
        <dbReference type="EMBL" id="ORV93885.1"/>
    </source>
</evidence>
<dbReference type="Proteomes" id="UP000193928">
    <property type="component" value="Unassembled WGS sequence"/>
</dbReference>
<evidence type="ECO:0000313" key="2">
    <source>
        <dbReference type="Proteomes" id="UP000193928"/>
    </source>
</evidence>
<keyword evidence="2" id="KW-1185">Reference proteome</keyword>
<organism evidence="1 2">
    <name type="scientific">Mycobacterium gordonae</name>
    <dbReference type="NCBI Taxonomy" id="1778"/>
    <lineage>
        <taxon>Bacteria</taxon>
        <taxon>Bacillati</taxon>
        <taxon>Actinomycetota</taxon>
        <taxon>Actinomycetes</taxon>
        <taxon>Mycobacteriales</taxon>
        <taxon>Mycobacteriaceae</taxon>
        <taxon>Mycobacterium</taxon>
    </lineage>
</organism>
<protein>
    <submittedName>
        <fullName evidence="1">Uncharacterized protein</fullName>
    </submittedName>
</protein>
<sequence>MLINKRGIFYTRTPVMFAFSCRFLKPHLLQLALWTAALLTKYQQAYWLSASFSIGGMFIAHACVPPQLQLVEHSIQTAANLDQGRHLYNRSQLQQVAAAAGTHWLHRGSARRAAKGPGAVVVASTKVVYQSGREVRTGVS</sequence>
<comment type="caution">
    <text evidence="1">The sequence shown here is derived from an EMBL/GenBank/DDBJ whole genome shotgun (WGS) entry which is preliminary data.</text>
</comment>
<proteinExistence type="predicted"/>
<name>A0A1X1X4T6_MYCGO</name>
<gene>
    <name evidence="1" type="ORF">AWC08_17770</name>
</gene>
<dbReference type="AlphaFoldDB" id="A0A1X1X4T6"/>